<comment type="caution">
    <text evidence="2">The sequence shown here is derived from an EMBL/GenBank/DDBJ whole genome shotgun (WGS) entry which is preliminary data.</text>
</comment>
<evidence type="ECO:0000313" key="2">
    <source>
        <dbReference type="EMBL" id="OAN47339.1"/>
    </source>
</evidence>
<proteinExistence type="predicted"/>
<keyword evidence="1" id="KW-0812">Transmembrane</keyword>
<name>A0A178MF21_9CHLR</name>
<gene>
    <name evidence="2" type="ORF">A6A03_00950</name>
</gene>
<keyword evidence="1" id="KW-1133">Transmembrane helix</keyword>
<dbReference type="Proteomes" id="UP000078287">
    <property type="component" value="Unassembled WGS sequence"/>
</dbReference>
<dbReference type="AlphaFoldDB" id="A0A178MF21"/>
<dbReference type="RefSeq" id="WP_066784434.1">
    <property type="nucleotide sequence ID" value="NZ_LWQS01000038.1"/>
</dbReference>
<evidence type="ECO:0000256" key="1">
    <source>
        <dbReference type="SAM" id="Phobius"/>
    </source>
</evidence>
<organism evidence="2 3">
    <name type="scientific">Chloroflexus islandicus</name>
    <dbReference type="NCBI Taxonomy" id="1707952"/>
    <lineage>
        <taxon>Bacteria</taxon>
        <taxon>Bacillati</taxon>
        <taxon>Chloroflexota</taxon>
        <taxon>Chloroflexia</taxon>
        <taxon>Chloroflexales</taxon>
        <taxon>Chloroflexineae</taxon>
        <taxon>Chloroflexaceae</taxon>
        <taxon>Chloroflexus</taxon>
    </lineage>
</organism>
<dbReference type="EMBL" id="LWQS01000038">
    <property type="protein sequence ID" value="OAN47339.1"/>
    <property type="molecule type" value="Genomic_DNA"/>
</dbReference>
<evidence type="ECO:0000313" key="3">
    <source>
        <dbReference type="Proteomes" id="UP000078287"/>
    </source>
</evidence>
<keyword evidence="3" id="KW-1185">Reference proteome</keyword>
<protein>
    <submittedName>
        <fullName evidence="2">Uncharacterized protein</fullName>
    </submittedName>
</protein>
<feature type="transmembrane region" description="Helical" evidence="1">
    <location>
        <begin position="25"/>
        <end position="47"/>
    </location>
</feature>
<reference evidence="2 3" key="1">
    <citation type="submission" date="2016-04" db="EMBL/GenBank/DDBJ databases">
        <title>Chloroflexus islandicus sp. nov., a thermophilic filamentous anoxygenic phototrophic bacterium from geyser Strokkur (Iceland).</title>
        <authorList>
            <person name="Gaisin V.A."/>
            <person name="Kalashnikov A.M."/>
            <person name="Sukhacheva M.V."/>
            <person name="Grouzdev D.S."/>
            <person name="Ivanov T.M."/>
            <person name="Kuznetsov B."/>
            <person name="Gorlenko V.M."/>
        </authorList>
    </citation>
    <scope>NUCLEOTIDE SEQUENCE [LARGE SCALE GENOMIC DNA]</scope>
    <source>
        <strain evidence="3">isl-2</strain>
    </source>
</reference>
<sequence>MIKPMVSAGAEQRIAIKGLFRWRRFSLFTVMIGIELCLLLGVLAWLLSAMPARTPLAATPDLTPLTREIQGRLSGAIVDPLIEVKPGVAIRASNLRGFRYEGHIYYYYVEGAANYDPLSRGIVQPDRVEIMLRDTSGAQTIVLYRVH</sequence>
<accession>A0A178MF21</accession>
<keyword evidence="1" id="KW-0472">Membrane</keyword>